<keyword evidence="2" id="KW-0378">Hydrolase</keyword>
<evidence type="ECO:0000313" key="5">
    <source>
        <dbReference type="EMBL" id="WYZ19817.1"/>
    </source>
</evidence>
<dbReference type="CDD" id="cd09999">
    <property type="entry name" value="Arginase-like_1"/>
    <property type="match status" value="1"/>
</dbReference>
<evidence type="ECO:0000256" key="1">
    <source>
        <dbReference type="ARBA" id="ARBA00022723"/>
    </source>
</evidence>
<dbReference type="InterPro" id="IPR023696">
    <property type="entry name" value="Ureohydrolase_dom_sf"/>
</dbReference>
<dbReference type="PANTHER" id="PTHR43782">
    <property type="entry name" value="ARGINASE"/>
    <property type="match status" value="1"/>
</dbReference>
<accession>A0ABZ2UEM2</accession>
<sequence length="263" mass="30083">MLFINPQWQGSGITNELKAGAETLKLFFKDYKFKEISLYEKDLETHHNIIAYNSILKQTEFFKNEIAERKLKKIATIGGDCGIEIIPISYLNKIYNNDLCVIWIDAHADLNTPESSPSKTFHGMPLRTLLGEGNENIKKLLFSTIKPQQIGFVGLRDLDNPEIEYIASNNIKSVLRCDYSDLENTIKSFNNVYIHLDLDVLDESEFKYTMFPTSNGFKINEVNDLITEIKQKSNVVGICITESKAAKLEQLEPIRKILEQIII</sequence>
<evidence type="ECO:0000256" key="3">
    <source>
        <dbReference type="ARBA" id="ARBA00023211"/>
    </source>
</evidence>
<dbReference type="Pfam" id="PF00491">
    <property type="entry name" value="Arginase"/>
    <property type="match status" value="1"/>
</dbReference>
<dbReference type="EMBL" id="CP150845">
    <property type="protein sequence ID" value="WYZ19817.1"/>
    <property type="molecule type" value="Genomic_DNA"/>
</dbReference>
<evidence type="ECO:0000313" key="6">
    <source>
        <dbReference type="Proteomes" id="UP001623852"/>
    </source>
</evidence>
<dbReference type="SUPFAM" id="SSF52768">
    <property type="entry name" value="Arginase/deacetylase"/>
    <property type="match status" value="1"/>
</dbReference>
<proteinExistence type="inferred from homology"/>
<comment type="similarity">
    <text evidence="4">Belongs to the arginase family.</text>
</comment>
<evidence type="ECO:0000256" key="2">
    <source>
        <dbReference type="ARBA" id="ARBA00022801"/>
    </source>
</evidence>
<evidence type="ECO:0000256" key="4">
    <source>
        <dbReference type="PROSITE-ProRule" id="PRU00742"/>
    </source>
</evidence>
<dbReference type="Proteomes" id="UP001623852">
    <property type="component" value="Chromosome"/>
</dbReference>
<dbReference type="InterPro" id="IPR006035">
    <property type="entry name" value="Ureohydrolase"/>
</dbReference>
<gene>
    <name evidence="5" type="ORF">AABD74_21960</name>
</gene>
<organism evidence="5 6">
    <name type="scientific">Flavobacterium soyae</name>
    <dbReference type="NCBI Taxonomy" id="2903098"/>
    <lineage>
        <taxon>Bacteria</taxon>
        <taxon>Pseudomonadati</taxon>
        <taxon>Bacteroidota</taxon>
        <taxon>Flavobacteriia</taxon>
        <taxon>Flavobacteriales</taxon>
        <taxon>Flavobacteriaceae</taxon>
        <taxon>Flavobacterium</taxon>
    </lineage>
</organism>
<dbReference type="Gene3D" id="3.40.800.10">
    <property type="entry name" value="Ureohydrolase domain"/>
    <property type="match status" value="1"/>
</dbReference>
<reference evidence="5 6" key="1">
    <citation type="submission" date="2024-03" db="EMBL/GenBank/DDBJ databases">
        <title>Flavobacterium soyae.</title>
        <authorList>
            <person name="Zheng W."/>
        </authorList>
    </citation>
    <scope>NUCLEOTIDE SEQUENCE [LARGE SCALE GENOMIC DNA]</scope>
    <source>
        <strain evidence="5 6">55</strain>
    </source>
</reference>
<dbReference type="RefSeq" id="WP_232678845.1">
    <property type="nucleotide sequence ID" value="NZ_CP150845.1"/>
</dbReference>
<dbReference type="PANTHER" id="PTHR43782:SF3">
    <property type="entry name" value="ARGINASE"/>
    <property type="match status" value="1"/>
</dbReference>
<keyword evidence="6" id="KW-1185">Reference proteome</keyword>
<keyword evidence="1" id="KW-0479">Metal-binding</keyword>
<protein>
    <submittedName>
        <fullName evidence="5">Arginase family protein</fullName>
    </submittedName>
</protein>
<dbReference type="PRINTS" id="PR00116">
    <property type="entry name" value="ARGINASE"/>
</dbReference>
<dbReference type="PROSITE" id="PS51409">
    <property type="entry name" value="ARGINASE_2"/>
    <property type="match status" value="1"/>
</dbReference>
<name>A0ABZ2UEM2_9FLAO</name>
<keyword evidence="3" id="KW-0464">Manganese</keyword>